<dbReference type="AlphaFoldDB" id="A0A8H6YD92"/>
<sequence length="263" mass="29162">MKYSQLPDAPLPYDPPTPSLRMANLHELECHSIHSWWSDSNSLGATIPLHTFAKPLAKFLHHRQVTALLAKNRNSHLSAELLDLLTIYLESKEISAATKTLILRDLEIRAATEDDANAIVKNGFPALVFLLSSSDPNILGIVCNVFGTLAVWTYLDAEGLSSYPFEMMVHLSMHENPSVRRHSLNVLNRLITLSELAAQAVVHAGIINIATKLLLHSEDRDISEQACDVLNNLARYDSLKVTLAGSIPNYLLIALVEYDHPQS</sequence>
<dbReference type="OrthoDB" id="2977280at2759"/>
<reference evidence="1" key="1">
    <citation type="submission" date="2020-05" db="EMBL/GenBank/DDBJ databases">
        <title>Mycena genomes resolve the evolution of fungal bioluminescence.</title>
        <authorList>
            <person name="Tsai I.J."/>
        </authorList>
    </citation>
    <scope>NUCLEOTIDE SEQUENCE</scope>
    <source>
        <strain evidence="1">160909Yilan</strain>
    </source>
</reference>
<protein>
    <submittedName>
        <fullName evidence="1">Uncharacterized protein</fullName>
    </submittedName>
</protein>
<dbReference type="SMART" id="SM00185">
    <property type="entry name" value="ARM"/>
    <property type="match status" value="2"/>
</dbReference>
<proteinExistence type="predicted"/>
<dbReference type="Proteomes" id="UP000623467">
    <property type="component" value="Unassembled WGS sequence"/>
</dbReference>
<evidence type="ECO:0000313" key="1">
    <source>
        <dbReference type="EMBL" id="KAF7358950.1"/>
    </source>
</evidence>
<gene>
    <name evidence="1" type="ORF">MSAN_01235400</name>
</gene>
<dbReference type="Gene3D" id="1.25.10.10">
    <property type="entry name" value="Leucine-rich Repeat Variant"/>
    <property type="match status" value="1"/>
</dbReference>
<dbReference type="InterPro" id="IPR016024">
    <property type="entry name" value="ARM-type_fold"/>
</dbReference>
<name>A0A8H6YD92_9AGAR</name>
<evidence type="ECO:0000313" key="2">
    <source>
        <dbReference type="Proteomes" id="UP000623467"/>
    </source>
</evidence>
<dbReference type="InterPro" id="IPR011989">
    <property type="entry name" value="ARM-like"/>
</dbReference>
<dbReference type="SUPFAM" id="SSF48371">
    <property type="entry name" value="ARM repeat"/>
    <property type="match status" value="1"/>
</dbReference>
<dbReference type="EMBL" id="JACAZH010000009">
    <property type="protein sequence ID" value="KAF7358950.1"/>
    <property type="molecule type" value="Genomic_DNA"/>
</dbReference>
<dbReference type="InterPro" id="IPR000225">
    <property type="entry name" value="Armadillo"/>
</dbReference>
<organism evidence="1 2">
    <name type="scientific">Mycena sanguinolenta</name>
    <dbReference type="NCBI Taxonomy" id="230812"/>
    <lineage>
        <taxon>Eukaryota</taxon>
        <taxon>Fungi</taxon>
        <taxon>Dikarya</taxon>
        <taxon>Basidiomycota</taxon>
        <taxon>Agaricomycotina</taxon>
        <taxon>Agaricomycetes</taxon>
        <taxon>Agaricomycetidae</taxon>
        <taxon>Agaricales</taxon>
        <taxon>Marasmiineae</taxon>
        <taxon>Mycenaceae</taxon>
        <taxon>Mycena</taxon>
    </lineage>
</organism>
<comment type="caution">
    <text evidence="1">The sequence shown here is derived from an EMBL/GenBank/DDBJ whole genome shotgun (WGS) entry which is preliminary data.</text>
</comment>
<accession>A0A8H6YD92</accession>
<dbReference type="Pfam" id="PF00514">
    <property type="entry name" value="Arm"/>
    <property type="match status" value="1"/>
</dbReference>
<keyword evidence="2" id="KW-1185">Reference proteome</keyword>